<accession>G8C3F9</accession>
<organism evidence="2">
    <name type="scientific">Candidatus Mycoplasma haematominutum 'Birmingham 1'</name>
    <dbReference type="NCBI Taxonomy" id="1116213"/>
    <lineage>
        <taxon>Bacteria</taxon>
        <taxon>Bacillati</taxon>
        <taxon>Mycoplasmatota</taxon>
        <taxon>Mollicutes</taxon>
        <taxon>Mycoplasmataceae</taxon>
        <taxon>Mycoplasma</taxon>
    </lineage>
</organism>
<evidence type="ECO:0000313" key="2">
    <source>
        <dbReference type="EMBL" id="CCE66857.1"/>
    </source>
</evidence>
<dbReference type="KEGG" id="mhb:MHM_03390"/>
<name>G8C3F9_9MOLU</name>
<evidence type="ECO:0000256" key="1">
    <source>
        <dbReference type="SAM" id="MobiDB-lite"/>
    </source>
</evidence>
<proteinExistence type="predicted"/>
<reference evidence="2" key="1">
    <citation type="submission" date="2011-11" db="EMBL/GenBank/DDBJ databases">
        <title>Complete genome sequence of Candidatus Mycoplasma haemominutum.</title>
        <authorList>
            <person name="Barker E.N."/>
            <person name="Darby A.C."/>
            <person name="Helps C.R."/>
            <person name="Peters I.R."/>
            <person name="Hughes M.A."/>
            <person name="Radford A.D."/>
            <person name="Novacco M."/>
            <person name="Boretti F."/>
            <person name="Hofmann-Lehmann R."/>
            <person name="Tasker S."/>
        </authorList>
    </citation>
    <scope>NUCLEOTIDE SEQUENCE</scope>
    <source>
        <strain evidence="2">Birmingham 1</strain>
    </source>
</reference>
<dbReference type="HOGENOM" id="CLU_808188_0_0_14"/>
<dbReference type="PATRIC" id="fig|1116213.3.peg.364"/>
<gene>
    <name evidence="2" type="ORF">MHM_03390</name>
</gene>
<reference evidence="2" key="2">
    <citation type="submission" date="2011-11" db="EMBL/GenBank/DDBJ databases">
        <authorList>
            <person name="Barker E."/>
        </authorList>
    </citation>
    <scope>NUCLEOTIDE SEQUENCE</scope>
    <source>
        <strain evidence="2">Birmingham 1</strain>
    </source>
</reference>
<protein>
    <submittedName>
        <fullName evidence="2">Uncharacterized protein</fullName>
    </submittedName>
</protein>
<sequence length="343" mass="38127">MLSSSTKLISLGLTGLGSTGIGAYFTPQLLVGKNSDSDLIYSESASQELDRSFSKFLSSEQELKSQLEALISKFKTTIGDTNSKKSKTHSEIQQELQQVSETEGKLQKIYQESKDILSKLTESFKKLHEMEGKRLGHEAVLQSLDYSNKSLHTLGSAIYSWGESLEKIVCALDNKSNCDSSAKEWFKKTIDAAQSSVSAQGGGTESSTNALNQIKNSKEELTKKQTELRALITKIRDAHYSGLLQELFRKNFLTGFKDKIETKKTEIKKIEAEELKTKVDEGNQTVQTLNESYGKLKDSNRKWKTLKSNAAVLGRYSGQLQHYLCMLSSSQSPALCQMDSVQS</sequence>
<dbReference type="AlphaFoldDB" id="G8C3F9"/>
<feature type="region of interest" description="Disordered" evidence="1">
    <location>
        <begin position="197"/>
        <end position="218"/>
    </location>
</feature>
<feature type="compositionally biased region" description="Polar residues" evidence="1">
    <location>
        <begin position="197"/>
        <end position="215"/>
    </location>
</feature>
<dbReference type="EMBL" id="HE613254">
    <property type="protein sequence ID" value="CCE66857.1"/>
    <property type="molecule type" value="Genomic_DNA"/>
</dbReference>
<dbReference type="RefSeq" id="WP_015511722.1">
    <property type="nucleotide sequence ID" value="NC_021007.1"/>
</dbReference>